<accession>A0ABM0GTQ3</accession>
<dbReference type="Gene3D" id="3.30.710.10">
    <property type="entry name" value="Potassium Channel Kv1.1, Chain A"/>
    <property type="match status" value="1"/>
</dbReference>
<keyword evidence="2" id="KW-1185">Reference proteome</keyword>
<dbReference type="Gene3D" id="1.25.40.420">
    <property type="match status" value="1"/>
</dbReference>
<name>A0ABM0GTQ3_SACKO</name>
<dbReference type="SUPFAM" id="SSF54695">
    <property type="entry name" value="POZ domain"/>
    <property type="match status" value="1"/>
</dbReference>
<dbReference type="SUPFAM" id="SSF49599">
    <property type="entry name" value="TRAF domain-like"/>
    <property type="match status" value="1"/>
</dbReference>
<dbReference type="PANTHER" id="PTHR24410">
    <property type="entry name" value="HL07962P-RELATED"/>
    <property type="match status" value="1"/>
</dbReference>
<dbReference type="InterPro" id="IPR011705">
    <property type="entry name" value="BACK"/>
</dbReference>
<dbReference type="Pfam" id="PF23651">
    <property type="entry name" value="TRAF_BTBD17"/>
    <property type="match status" value="1"/>
</dbReference>
<dbReference type="SMART" id="SM00875">
    <property type="entry name" value="BACK"/>
    <property type="match status" value="1"/>
</dbReference>
<protein>
    <submittedName>
        <fullName evidence="3">Kelch-like protein 28-like</fullName>
    </submittedName>
</protein>
<sequence>MDMLATHTPAGEWITNDRQILDSFGRLYNNPEISDVTLHVEDTTYYAHKVFLANASDVFKVMLTSRDWQDSSKPDIYLDEPYATATVFGEFLRYIYTGQIYINTDVAVSLLMLADKYNMVDLKKACQSFMERNFVTIAAENHVLSWYQYSKRCGHKDLERICYMFIQNNMDIILESPDWHSMEKETLLMILRSSDIILTDEHKLYLGVEDWLTQPINENDLQQNLKDTLQHVRFPMMTPKQLISIEKREFVKENWQHYQECMLNAYRFNSVPQCLRQNENFDEVEIYTHRNYTHAEYNICATIKITQYSQRKPFEYSCSFDAAKTGSYADNCHKYKWELQFWPRGLQKPALTEFGNAYMIQTDEVTLAITPQGRNENAFKIVAAVIGYEDGLQYVKHVHRITHDFGTKMMFRIKHLIKLGDLMSDSSKYLNADCLQVYVIIRQV</sequence>
<dbReference type="RefSeq" id="XP_002737156.1">
    <property type="nucleotide sequence ID" value="XM_002737110.1"/>
</dbReference>
<gene>
    <name evidence="3" type="primary">LOC100375923</name>
</gene>
<dbReference type="InterPro" id="IPR011333">
    <property type="entry name" value="SKP1/BTB/POZ_sf"/>
</dbReference>
<dbReference type="InterPro" id="IPR056184">
    <property type="entry name" value="TRAF_BTBD17"/>
</dbReference>
<dbReference type="CDD" id="cd18292">
    <property type="entry name" value="BTB_POZ_BTBD17"/>
    <property type="match status" value="1"/>
</dbReference>
<dbReference type="CDD" id="cd18493">
    <property type="entry name" value="BACK_BTBD17"/>
    <property type="match status" value="1"/>
</dbReference>
<dbReference type="PANTHER" id="PTHR24410:SF41">
    <property type="entry name" value="HL07962P"/>
    <property type="match status" value="1"/>
</dbReference>
<dbReference type="SMART" id="SM00225">
    <property type="entry name" value="BTB"/>
    <property type="match status" value="1"/>
</dbReference>
<organism evidence="2 3">
    <name type="scientific">Saccoglossus kowalevskii</name>
    <name type="common">Acorn worm</name>
    <dbReference type="NCBI Taxonomy" id="10224"/>
    <lineage>
        <taxon>Eukaryota</taxon>
        <taxon>Metazoa</taxon>
        <taxon>Hemichordata</taxon>
        <taxon>Enteropneusta</taxon>
        <taxon>Harrimaniidae</taxon>
        <taxon>Saccoglossus</taxon>
    </lineage>
</organism>
<dbReference type="GeneID" id="100375923"/>
<evidence type="ECO:0000313" key="3">
    <source>
        <dbReference type="RefSeq" id="XP_002737156.1"/>
    </source>
</evidence>
<evidence type="ECO:0000313" key="2">
    <source>
        <dbReference type="Proteomes" id="UP000694865"/>
    </source>
</evidence>
<dbReference type="Proteomes" id="UP000694865">
    <property type="component" value="Unplaced"/>
</dbReference>
<dbReference type="PROSITE" id="PS50097">
    <property type="entry name" value="BTB"/>
    <property type="match status" value="1"/>
</dbReference>
<evidence type="ECO:0000259" key="1">
    <source>
        <dbReference type="PROSITE" id="PS50097"/>
    </source>
</evidence>
<dbReference type="InterPro" id="IPR051481">
    <property type="entry name" value="BTB-POZ/Galectin-3-binding"/>
</dbReference>
<dbReference type="Pfam" id="PF00651">
    <property type="entry name" value="BTB"/>
    <property type="match status" value="1"/>
</dbReference>
<reference evidence="3" key="1">
    <citation type="submission" date="2025-08" db="UniProtKB">
        <authorList>
            <consortium name="RefSeq"/>
        </authorList>
    </citation>
    <scope>IDENTIFICATION</scope>
    <source>
        <tissue evidence="3">Testes</tissue>
    </source>
</reference>
<feature type="domain" description="BTB" evidence="1">
    <location>
        <begin position="34"/>
        <end position="104"/>
    </location>
</feature>
<dbReference type="InterPro" id="IPR000210">
    <property type="entry name" value="BTB/POZ_dom"/>
</dbReference>
<dbReference type="Pfam" id="PF07707">
    <property type="entry name" value="BACK"/>
    <property type="match status" value="1"/>
</dbReference>
<proteinExistence type="predicted"/>